<feature type="domain" description="DNA primase/polymerase bifunctional N-terminal" evidence="1">
    <location>
        <begin position="14"/>
        <end position="126"/>
    </location>
</feature>
<evidence type="ECO:0000259" key="1">
    <source>
        <dbReference type="Pfam" id="PF09250"/>
    </source>
</evidence>
<comment type="caution">
    <text evidence="2">The sequence shown here is derived from an EMBL/GenBank/DDBJ whole genome shotgun (WGS) entry which is preliminary data.</text>
</comment>
<accession>A0ABN2XA10</accession>
<dbReference type="InterPro" id="IPR015330">
    <property type="entry name" value="DNA_primase/pol_bifunc_N"/>
</dbReference>
<evidence type="ECO:0000313" key="2">
    <source>
        <dbReference type="EMBL" id="GAA2108119.1"/>
    </source>
</evidence>
<dbReference type="EMBL" id="BAAAPF010000003">
    <property type="protein sequence ID" value="GAA2108119.1"/>
    <property type="molecule type" value="Genomic_DNA"/>
</dbReference>
<reference evidence="2 3" key="1">
    <citation type="journal article" date="2019" name="Int. J. Syst. Evol. Microbiol.">
        <title>The Global Catalogue of Microorganisms (GCM) 10K type strain sequencing project: providing services to taxonomists for standard genome sequencing and annotation.</title>
        <authorList>
            <consortium name="The Broad Institute Genomics Platform"/>
            <consortium name="The Broad Institute Genome Sequencing Center for Infectious Disease"/>
            <person name="Wu L."/>
            <person name="Ma J."/>
        </authorList>
    </citation>
    <scope>NUCLEOTIDE SEQUENCE [LARGE SCALE GENOMIC DNA]</scope>
    <source>
        <strain evidence="2 3">JCM 15481</strain>
    </source>
</reference>
<dbReference type="Proteomes" id="UP001500443">
    <property type="component" value="Unassembled WGS sequence"/>
</dbReference>
<organism evidence="2 3">
    <name type="scientific">Streptomyces synnematoformans</name>
    <dbReference type="NCBI Taxonomy" id="415721"/>
    <lineage>
        <taxon>Bacteria</taxon>
        <taxon>Bacillati</taxon>
        <taxon>Actinomycetota</taxon>
        <taxon>Actinomycetes</taxon>
        <taxon>Kitasatosporales</taxon>
        <taxon>Streptomycetaceae</taxon>
        <taxon>Streptomyces</taxon>
    </lineage>
</organism>
<sequence>MAMTRRRQWVRYTARKVPLTAAGKVASSTDPATWSTYGNARRSTAGAGCGFVLTSGDNLVCLDLDHALDEQGRPLPWARELLGQLPDTYVEISPGGRGLHVWGRGTVGRGRRIRRGEEAVEVYDRGRFMTITRRPYEGASSALADLSEAIASLT</sequence>
<evidence type="ECO:0000313" key="3">
    <source>
        <dbReference type="Proteomes" id="UP001500443"/>
    </source>
</evidence>
<protein>
    <submittedName>
        <fullName evidence="2">Bifunctional DNA primase/polymerase</fullName>
    </submittedName>
</protein>
<dbReference type="Pfam" id="PF09250">
    <property type="entry name" value="Prim-Pol"/>
    <property type="match status" value="1"/>
</dbReference>
<keyword evidence="3" id="KW-1185">Reference proteome</keyword>
<proteinExistence type="predicted"/>
<gene>
    <name evidence="2" type="ORF">GCM10009802_03750</name>
</gene>
<name>A0ABN2XA10_9ACTN</name>